<evidence type="ECO:0000256" key="3">
    <source>
        <dbReference type="ARBA" id="ARBA00022989"/>
    </source>
</evidence>
<sequence>MTKPDNDRDAAPHPAAPERTPAGQAPSWLDDVLQASRAAPAAQPAPTDVGGPEPLLSGPDDLRLPGDQPAAPGGLPPRASLTPPAGVPTAPASARSASPAEPFDADDWIARATGGSARSPRVPTAAQTPYAEPRVETGSWADRLNQPGAAPIAPYRPVTSSDVAQKKLIAGLLGIFLGGLGVHKLYLGITGPGLAMLGVQLGVWVLAVFLGLLMFVVGLALTLPVAGLVSTGVALLGLIEGILYLTKSDADFEREYLIGKKPWL</sequence>
<dbReference type="InterPro" id="IPR007829">
    <property type="entry name" value="TM2"/>
</dbReference>
<evidence type="ECO:0000256" key="5">
    <source>
        <dbReference type="SAM" id="MobiDB-lite"/>
    </source>
</evidence>
<accession>A0ABV8XNV4</accession>
<evidence type="ECO:0000259" key="7">
    <source>
        <dbReference type="Pfam" id="PF05154"/>
    </source>
</evidence>
<reference evidence="9" key="1">
    <citation type="journal article" date="2019" name="Int. J. Syst. Evol. Microbiol.">
        <title>The Global Catalogue of Microorganisms (GCM) 10K type strain sequencing project: providing services to taxonomists for standard genome sequencing and annotation.</title>
        <authorList>
            <consortium name="The Broad Institute Genomics Platform"/>
            <consortium name="The Broad Institute Genome Sequencing Center for Infectious Disease"/>
            <person name="Wu L."/>
            <person name="Ma J."/>
        </authorList>
    </citation>
    <scope>NUCLEOTIDE SEQUENCE [LARGE SCALE GENOMIC DNA]</scope>
    <source>
        <strain evidence="9">CCUG 56029</strain>
    </source>
</reference>
<feature type="domain" description="TM2" evidence="7">
    <location>
        <begin position="165"/>
        <end position="210"/>
    </location>
</feature>
<feature type="compositionally biased region" description="Basic and acidic residues" evidence="5">
    <location>
        <begin position="1"/>
        <end position="11"/>
    </location>
</feature>
<name>A0ABV8XNV4_9DEIO</name>
<keyword evidence="9" id="KW-1185">Reference proteome</keyword>
<feature type="region of interest" description="Disordered" evidence="5">
    <location>
        <begin position="1"/>
        <end position="101"/>
    </location>
</feature>
<keyword evidence="2 6" id="KW-0812">Transmembrane</keyword>
<dbReference type="RefSeq" id="WP_380038488.1">
    <property type="nucleotide sequence ID" value="NZ_JBHSEH010000006.1"/>
</dbReference>
<evidence type="ECO:0000256" key="1">
    <source>
        <dbReference type="ARBA" id="ARBA00004141"/>
    </source>
</evidence>
<evidence type="ECO:0000313" key="9">
    <source>
        <dbReference type="Proteomes" id="UP001595998"/>
    </source>
</evidence>
<dbReference type="Proteomes" id="UP001595998">
    <property type="component" value="Unassembled WGS sequence"/>
</dbReference>
<feature type="transmembrane region" description="Helical" evidence="6">
    <location>
        <begin position="194"/>
        <end position="219"/>
    </location>
</feature>
<proteinExistence type="predicted"/>
<feature type="transmembrane region" description="Helical" evidence="6">
    <location>
        <begin position="225"/>
        <end position="245"/>
    </location>
</feature>
<feature type="region of interest" description="Disordered" evidence="5">
    <location>
        <begin position="113"/>
        <end position="134"/>
    </location>
</feature>
<feature type="transmembrane region" description="Helical" evidence="6">
    <location>
        <begin position="168"/>
        <end position="187"/>
    </location>
</feature>
<evidence type="ECO:0000256" key="2">
    <source>
        <dbReference type="ARBA" id="ARBA00022692"/>
    </source>
</evidence>
<organism evidence="8 9">
    <name type="scientific">Deinococcus navajonensis</name>
    <dbReference type="NCBI Taxonomy" id="309884"/>
    <lineage>
        <taxon>Bacteria</taxon>
        <taxon>Thermotogati</taxon>
        <taxon>Deinococcota</taxon>
        <taxon>Deinococci</taxon>
        <taxon>Deinococcales</taxon>
        <taxon>Deinococcaceae</taxon>
        <taxon>Deinococcus</taxon>
    </lineage>
</organism>
<evidence type="ECO:0000256" key="6">
    <source>
        <dbReference type="SAM" id="Phobius"/>
    </source>
</evidence>
<evidence type="ECO:0000256" key="4">
    <source>
        <dbReference type="ARBA" id="ARBA00023136"/>
    </source>
</evidence>
<comment type="caution">
    <text evidence="8">The sequence shown here is derived from an EMBL/GenBank/DDBJ whole genome shotgun (WGS) entry which is preliminary data.</text>
</comment>
<evidence type="ECO:0000313" key="8">
    <source>
        <dbReference type="EMBL" id="MFC4426237.1"/>
    </source>
</evidence>
<gene>
    <name evidence="8" type="ORF">ACFOZ9_08415</name>
</gene>
<feature type="compositionally biased region" description="Low complexity" evidence="5">
    <location>
        <begin position="88"/>
        <end position="100"/>
    </location>
</feature>
<comment type="subcellular location">
    <subcellularLocation>
        <location evidence="1">Membrane</location>
        <topology evidence="1">Multi-pass membrane protein</topology>
    </subcellularLocation>
</comment>
<dbReference type="Pfam" id="PF05154">
    <property type="entry name" value="TM2"/>
    <property type="match status" value="1"/>
</dbReference>
<dbReference type="EMBL" id="JBHSEH010000006">
    <property type="protein sequence ID" value="MFC4426237.1"/>
    <property type="molecule type" value="Genomic_DNA"/>
</dbReference>
<protein>
    <submittedName>
        <fullName evidence="8">NINE protein</fullName>
    </submittedName>
</protein>
<keyword evidence="3 6" id="KW-1133">Transmembrane helix</keyword>
<keyword evidence="4 6" id="KW-0472">Membrane</keyword>